<evidence type="ECO:0000256" key="12">
    <source>
        <dbReference type="SAM" id="MobiDB-lite"/>
    </source>
</evidence>
<dbReference type="InterPro" id="IPR055260">
    <property type="entry name" value="Ndc80_CH"/>
</dbReference>
<evidence type="ECO:0000256" key="10">
    <source>
        <dbReference type="RuleBase" id="RU368072"/>
    </source>
</evidence>
<evidence type="ECO:0000313" key="14">
    <source>
        <dbReference type="EMBL" id="OSX64987.1"/>
    </source>
</evidence>
<evidence type="ECO:0000256" key="8">
    <source>
        <dbReference type="ARBA" id="ARBA00023306"/>
    </source>
</evidence>
<evidence type="ECO:0000256" key="9">
    <source>
        <dbReference type="ARBA" id="ARBA00023328"/>
    </source>
</evidence>
<keyword evidence="5 10" id="KW-0995">Kinetochore</keyword>
<name>A0A1X6N8L8_9APHY</name>
<keyword evidence="3 10" id="KW-0132">Cell division</keyword>
<evidence type="ECO:0000259" key="13">
    <source>
        <dbReference type="Pfam" id="PF03801"/>
    </source>
</evidence>
<proteinExistence type="inferred from homology"/>
<dbReference type="Gene3D" id="1.10.418.30">
    <property type="entry name" value="Ncd80 complex, Ncd80 subunit"/>
    <property type="match status" value="1"/>
</dbReference>
<dbReference type="Proteomes" id="UP000194127">
    <property type="component" value="Unassembled WGS sequence"/>
</dbReference>
<comment type="subcellular location">
    <subcellularLocation>
        <location evidence="10">Chromosome</location>
        <location evidence="10">Centromere</location>
        <location evidence="10">Kinetochore</location>
    </subcellularLocation>
    <subcellularLocation>
        <location evidence="10">Nucleus</location>
    </subcellularLocation>
</comment>
<dbReference type="AlphaFoldDB" id="A0A1X6N8L8"/>
<dbReference type="PANTHER" id="PTHR10643">
    <property type="entry name" value="KINETOCHORE PROTEIN NDC80"/>
    <property type="match status" value="1"/>
</dbReference>
<dbReference type="OrthoDB" id="7459479at2759"/>
<keyword evidence="7 10" id="KW-0539">Nucleus</keyword>
<reference evidence="14 15" key="1">
    <citation type="submission" date="2017-04" db="EMBL/GenBank/DDBJ databases">
        <title>Genome Sequence of the Model Brown-Rot Fungus Postia placenta SB12.</title>
        <authorList>
            <consortium name="DOE Joint Genome Institute"/>
            <person name="Gaskell J."/>
            <person name="Kersten P."/>
            <person name="Larrondo L.F."/>
            <person name="Canessa P."/>
            <person name="Martinez D."/>
            <person name="Hibbett D."/>
            <person name="Schmoll M."/>
            <person name="Kubicek C.P."/>
            <person name="Martinez A.T."/>
            <person name="Yadav J."/>
            <person name="Master E."/>
            <person name="Magnuson J.K."/>
            <person name="James T."/>
            <person name="Yaver D."/>
            <person name="Berka R."/>
            <person name="Labutti K."/>
            <person name="Lipzen A."/>
            <person name="Aerts A."/>
            <person name="Barry K."/>
            <person name="Henrissat B."/>
            <person name="Blanchette R."/>
            <person name="Grigoriev I."/>
            <person name="Cullen D."/>
        </authorList>
    </citation>
    <scope>NUCLEOTIDE SEQUENCE [LARGE SCALE GENOMIC DNA]</scope>
    <source>
        <strain evidence="14 15">MAD-698-R-SB12</strain>
    </source>
</reference>
<feature type="coiled-coil region" evidence="11">
    <location>
        <begin position="492"/>
        <end position="540"/>
    </location>
</feature>
<evidence type="ECO:0000256" key="5">
    <source>
        <dbReference type="ARBA" id="ARBA00022838"/>
    </source>
</evidence>
<comment type="similarity">
    <text evidence="1 10">Belongs to the NDC80/HEC1 family.</text>
</comment>
<dbReference type="RefSeq" id="XP_024341781.1">
    <property type="nucleotide sequence ID" value="XM_024478530.1"/>
</dbReference>
<keyword evidence="2 10" id="KW-0158">Chromosome</keyword>
<protein>
    <recommendedName>
        <fullName evidence="10">Kinetochore protein NDC80</fullName>
    </recommendedName>
</protein>
<evidence type="ECO:0000256" key="1">
    <source>
        <dbReference type="ARBA" id="ARBA00007050"/>
    </source>
</evidence>
<keyword evidence="8 10" id="KW-0131">Cell cycle</keyword>
<evidence type="ECO:0000256" key="4">
    <source>
        <dbReference type="ARBA" id="ARBA00022776"/>
    </source>
</evidence>
<dbReference type="GO" id="GO:0051315">
    <property type="term" value="P:attachment of mitotic spindle microtubules to kinetochore"/>
    <property type="evidence" value="ECO:0007669"/>
    <property type="project" value="UniProtKB-UniRule"/>
</dbReference>
<evidence type="ECO:0000256" key="7">
    <source>
        <dbReference type="ARBA" id="ARBA00023242"/>
    </source>
</evidence>
<dbReference type="PANTHER" id="PTHR10643:SF2">
    <property type="entry name" value="KINETOCHORE PROTEIN NDC80 HOMOLOG"/>
    <property type="match status" value="1"/>
</dbReference>
<sequence>MAEFARRSTLQPDPYNNGRSHLPVPSTVKKPTHTGRMSMAGPALRGPYPMMGQIPGTNPRQSLMRSHNVNPLLQSASKPNYGRTPLHSSTRRGSMWAGGAQASAPMGSQGSVKDTRPLRDRPFQAKMRQDIWAWLDRNGIEVSPQTLREVTVKDFRAVYQHLVRLLDPEWPFGDKETPEDQFANPLRALRYPYIGQWDRKTLATPGAMHAWPFYLGVLHWLAELGSDSALIPDEFDDINYHQALALDHYTLAYEVFLEGKDVFPEQERILEERYAKKDERVVALVDRQREELKQIQSELEILEKAPAPIEELKKDNGFIRRDKAKFEEILRRCESKKKKLIDTLAREKADLAYCVSNLEKLQAEELRLLDIVKEQNLSPEEVVRMNTEHETLSRDIETLKHKMAETNQVVVKLEVSLTRKVSDAEEALDMYTNLLSNLGLFPPLPAPLEDVDLTLDLNPASSNPQNLLSGADIRTVVKPTLGRVAEMKRTERADVESERIKVDNELDQLTLECENMDEEVVEVTTKVNGLNDQADELREAAQQEALVSHSEATRLERDLAQARTAAMANGVGVKSRLQALQIAYREQIDKVNRLKDETMRAIIKNSSDIVMFKEEVSKQLKHLRDFAEAN</sequence>
<dbReference type="InterPro" id="IPR038273">
    <property type="entry name" value="Ndc80_sf"/>
</dbReference>
<dbReference type="GO" id="GO:0005634">
    <property type="term" value="C:nucleus"/>
    <property type="evidence" value="ECO:0007669"/>
    <property type="project" value="UniProtKB-SubCell"/>
</dbReference>
<comment type="function">
    <text evidence="10">Acts as a component of the essential kinetochore-associated NDC80 complex, which is required for chromosome segregation and spindle checkpoint activity.</text>
</comment>
<feature type="region of interest" description="Disordered" evidence="12">
    <location>
        <begin position="73"/>
        <end position="117"/>
    </location>
</feature>
<feature type="coiled-coil region" evidence="11">
    <location>
        <begin position="382"/>
        <end position="409"/>
    </location>
</feature>
<evidence type="ECO:0000256" key="6">
    <source>
        <dbReference type="ARBA" id="ARBA00023054"/>
    </source>
</evidence>
<dbReference type="GO" id="GO:0031262">
    <property type="term" value="C:Ndc80 complex"/>
    <property type="evidence" value="ECO:0007669"/>
    <property type="project" value="UniProtKB-UniRule"/>
</dbReference>
<dbReference type="Pfam" id="PF03801">
    <property type="entry name" value="Ndc80_HEC"/>
    <property type="match status" value="1"/>
</dbReference>
<dbReference type="EMBL" id="KZ110593">
    <property type="protein sequence ID" value="OSX64987.1"/>
    <property type="molecule type" value="Genomic_DNA"/>
</dbReference>
<evidence type="ECO:0000256" key="2">
    <source>
        <dbReference type="ARBA" id="ARBA00022454"/>
    </source>
</evidence>
<feature type="region of interest" description="Disordered" evidence="12">
    <location>
        <begin position="1"/>
        <end position="46"/>
    </location>
</feature>
<gene>
    <name evidence="14" type="ORF">POSPLADRAFT_1044408</name>
</gene>
<keyword evidence="4 10" id="KW-0498">Mitosis</keyword>
<feature type="domain" description="Kinetochore protein Ndc80 CH" evidence="13">
    <location>
        <begin position="108"/>
        <end position="224"/>
    </location>
</feature>
<dbReference type="GeneID" id="36323480"/>
<keyword evidence="6 11" id="KW-0175">Coiled coil</keyword>
<evidence type="ECO:0000256" key="11">
    <source>
        <dbReference type="SAM" id="Coils"/>
    </source>
</evidence>
<organism evidence="14 15">
    <name type="scientific">Postia placenta MAD-698-R-SB12</name>
    <dbReference type="NCBI Taxonomy" id="670580"/>
    <lineage>
        <taxon>Eukaryota</taxon>
        <taxon>Fungi</taxon>
        <taxon>Dikarya</taxon>
        <taxon>Basidiomycota</taxon>
        <taxon>Agaricomycotina</taxon>
        <taxon>Agaricomycetes</taxon>
        <taxon>Polyporales</taxon>
        <taxon>Adustoporiaceae</taxon>
        <taxon>Rhodonia</taxon>
    </lineage>
</organism>
<comment type="subunit">
    <text evidence="10">Component of the NDC80 complex.</text>
</comment>
<dbReference type="GO" id="GO:0051301">
    <property type="term" value="P:cell division"/>
    <property type="evidence" value="ECO:0007669"/>
    <property type="project" value="UniProtKB-UniRule"/>
</dbReference>
<dbReference type="InterPro" id="IPR005550">
    <property type="entry name" value="Kinetochore_Ndc80"/>
</dbReference>
<keyword evidence="15" id="KW-1185">Reference proteome</keyword>
<evidence type="ECO:0000313" key="15">
    <source>
        <dbReference type="Proteomes" id="UP000194127"/>
    </source>
</evidence>
<evidence type="ECO:0000256" key="3">
    <source>
        <dbReference type="ARBA" id="ARBA00022618"/>
    </source>
</evidence>
<dbReference type="STRING" id="670580.A0A1X6N8L8"/>
<keyword evidence="9 10" id="KW-0137">Centromere</keyword>
<accession>A0A1X6N8L8</accession>